<accession>A0A918UGI1</accession>
<sequence length="69" mass="7353">MPGSDCMDRQDFPQIDREDDEFGATGRSAMTVLVIPAVILGVVAAVAAFAEPFSRFPQVSSHVAEATAR</sequence>
<reference evidence="2" key="2">
    <citation type="submission" date="2020-09" db="EMBL/GenBank/DDBJ databases">
        <authorList>
            <person name="Sun Q."/>
            <person name="Kim S."/>
        </authorList>
    </citation>
    <scope>NUCLEOTIDE SEQUENCE</scope>
    <source>
        <strain evidence="2">KCTC 32255</strain>
    </source>
</reference>
<keyword evidence="3" id="KW-1185">Reference proteome</keyword>
<gene>
    <name evidence="2" type="ORF">GCM10011614_24310</name>
</gene>
<dbReference type="AlphaFoldDB" id="A0A918UGI1"/>
<organism evidence="2 3">
    <name type="scientific">Novosphingobium colocasiae</name>
    <dbReference type="NCBI Taxonomy" id="1256513"/>
    <lineage>
        <taxon>Bacteria</taxon>
        <taxon>Pseudomonadati</taxon>
        <taxon>Pseudomonadota</taxon>
        <taxon>Alphaproteobacteria</taxon>
        <taxon>Sphingomonadales</taxon>
        <taxon>Sphingomonadaceae</taxon>
        <taxon>Novosphingobium</taxon>
    </lineage>
</organism>
<keyword evidence="1" id="KW-1133">Transmembrane helix</keyword>
<name>A0A918UGI1_9SPHN</name>
<protein>
    <submittedName>
        <fullName evidence="2">Uncharacterized protein</fullName>
    </submittedName>
</protein>
<evidence type="ECO:0000313" key="3">
    <source>
        <dbReference type="Proteomes" id="UP000648075"/>
    </source>
</evidence>
<feature type="transmembrane region" description="Helical" evidence="1">
    <location>
        <begin position="29"/>
        <end position="50"/>
    </location>
</feature>
<evidence type="ECO:0000256" key="1">
    <source>
        <dbReference type="SAM" id="Phobius"/>
    </source>
</evidence>
<dbReference type="EMBL" id="BMZA01000009">
    <property type="protein sequence ID" value="GGZ08570.1"/>
    <property type="molecule type" value="Genomic_DNA"/>
</dbReference>
<reference evidence="2" key="1">
    <citation type="journal article" date="2014" name="Int. J. Syst. Evol. Microbiol.">
        <title>Complete genome sequence of Corynebacterium casei LMG S-19264T (=DSM 44701T), isolated from a smear-ripened cheese.</title>
        <authorList>
            <consortium name="US DOE Joint Genome Institute (JGI-PGF)"/>
            <person name="Walter F."/>
            <person name="Albersmeier A."/>
            <person name="Kalinowski J."/>
            <person name="Ruckert C."/>
        </authorList>
    </citation>
    <scope>NUCLEOTIDE SEQUENCE</scope>
    <source>
        <strain evidence="2">KCTC 32255</strain>
    </source>
</reference>
<keyword evidence="1" id="KW-0812">Transmembrane</keyword>
<dbReference type="Proteomes" id="UP000648075">
    <property type="component" value="Unassembled WGS sequence"/>
</dbReference>
<evidence type="ECO:0000313" key="2">
    <source>
        <dbReference type="EMBL" id="GGZ08570.1"/>
    </source>
</evidence>
<comment type="caution">
    <text evidence="2">The sequence shown here is derived from an EMBL/GenBank/DDBJ whole genome shotgun (WGS) entry which is preliminary data.</text>
</comment>
<proteinExistence type="predicted"/>
<keyword evidence="1" id="KW-0472">Membrane</keyword>